<comment type="caution">
    <text evidence="1">The sequence shown here is derived from an EMBL/GenBank/DDBJ whole genome shotgun (WGS) entry which is preliminary data.</text>
</comment>
<accession>A0ABP1A085</accession>
<sequence length="72" mass="8152">MYFGGVCYFINGTGDLGESNFDKLIKTGAFADGAKWYKAVILIRKGKKDDAKALLKNLFSYDNYFKDRALKQ</sequence>
<proteinExistence type="predicted"/>
<organism evidence="1 2">
    <name type="scientific">Sphagnum jensenii</name>
    <dbReference type="NCBI Taxonomy" id="128206"/>
    <lineage>
        <taxon>Eukaryota</taxon>
        <taxon>Viridiplantae</taxon>
        <taxon>Streptophyta</taxon>
        <taxon>Embryophyta</taxon>
        <taxon>Bryophyta</taxon>
        <taxon>Sphagnophytina</taxon>
        <taxon>Sphagnopsida</taxon>
        <taxon>Sphagnales</taxon>
        <taxon>Sphagnaceae</taxon>
        <taxon>Sphagnum</taxon>
    </lineage>
</organism>
<dbReference type="Proteomes" id="UP001497522">
    <property type="component" value="Unassembled WGS sequence"/>
</dbReference>
<evidence type="ECO:0000313" key="2">
    <source>
        <dbReference type="Proteomes" id="UP001497522"/>
    </source>
</evidence>
<name>A0ABP1A085_9BRYO</name>
<evidence type="ECO:0000313" key="1">
    <source>
        <dbReference type="EMBL" id="CAK9856415.1"/>
    </source>
</evidence>
<reference evidence="1" key="1">
    <citation type="submission" date="2024-03" db="EMBL/GenBank/DDBJ databases">
        <authorList>
            <consortium name="ELIXIR-Norway"/>
            <consortium name="Elixir Norway"/>
        </authorList>
    </citation>
    <scope>NUCLEOTIDE SEQUENCE</scope>
</reference>
<dbReference type="EMBL" id="CAXHBF010000511">
    <property type="protein sequence ID" value="CAK9856415.1"/>
    <property type="molecule type" value="Genomic_DNA"/>
</dbReference>
<protein>
    <submittedName>
        <fullName evidence="1">Uncharacterized protein</fullName>
    </submittedName>
</protein>
<gene>
    <name evidence="1" type="ORF">CSSPJE1EN2_LOCUS26347</name>
</gene>
<keyword evidence="2" id="KW-1185">Reference proteome</keyword>